<dbReference type="InterPro" id="IPR052780">
    <property type="entry name" value="AAA_Catabolism_Regulators"/>
</dbReference>
<evidence type="ECO:0008006" key="4">
    <source>
        <dbReference type="Google" id="ProtNLM"/>
    </source>
</evidence>
<feature type="region of interest" description="Disordered" evidence="1">
    <location>
        <begin position="460"/>
        <end position="505"/>
    </location>
</feature>
<organism evidence="2 3">
    <name type="scientific">Neofusicoccum ribis</name>
    <dbReference type="NCBI Taxonomy" id="45134"/>
    <lineage>
        <taxon>Eukaryota</taxon>
        <taxon>Fungi</taxon>
        <taxon>Dikarya</taxon>
        <taxon>Ascomycota</taxon>
        <taxon>Pezizomycotina</taxon>
        <taxon>Dothideomycetes</taxon>
        <taxon>Dothideomycetes incertae sedis</taxon>
        <taxon>Botryosphaeriales</taxon>
        <taxon>Botryosphaeriaceae</taxon>
        <taxon>Neofusicoccum</taxon>
    </lineage>
</organism>
<comment type="caution">
    <text evidence="2">The sequence shown here is derived from an EMBL/GenBank/DDBJ whole genome shotgun (WGS) entry which is preliminary data.</text>
</comment>
<protein>
    <recommendedName>
        <fullName evidence="4">C6 transcription factor</fullName>
    </recommendedName>
</protein>
<evidence type="ECO:0000256" key="1">
    <source>
        <dbReference type="SAM" id="MobiDB-lite"/>
    </source>
</evidence>
<gene>
    <name evidence="2" type="ORF">SLS56_006467</name>
</gene>
<feature type="region of interest" description="Disordered" evidence="1">
    <location>
        <begin position="1"/>
        <end position="21"/>
    </location>
</feature>
<accession>A0ABR3SRK4</accession>
<name>A0ABR3SRK4_9PEZI</name>
<dbReference type="CDD" id="cd12148">
    <property type="entry name" value="fungal_TF_MHR"/>
    <property type="match status" value="1"/>
</dbReference>
<proteinExistence type="predicted"/>
<keyword evidence="3" id="KW-1185">Reference proteome</keyword>
<dbReference type="Proteomes" id="UP001521116">
    <property type="component" value="Unassembled WGS sequence"/>
</dbReference>
<feature type="compositionally biased region" description="Polar residues" evidence="1">
    <location>
        <begin position="460"/>
        <end position="473"/>
    </location>
</feature>
<dbReference type="PANTHER" id="PTHR31644">
    <property type="entry name" value="TRANSCRIPTIONAL ACTIVATOR ARO80-RELATED"/>
    <property type="match status" value="1"/>
</dbReference>
<feature type="compositionally biased region" description="Polar residues" evidence="1">
    <location>
        <begin position="1"/>
        <end position="14"/>
    </location>
</feature>
<evidence type="ECO:0000313" key="2">
    <source>
        <dbReference type="EMBL" id="KAL1627228.1"/>
    </source>
</evidence>
<sequence length="563" mass="62565">MNPGTASSTASHRPQASPWDASAMESELRSRDLSDWSGFQLCRDGWISPNEAEFLLQCYFEWMEPLYPVVDESYRDPARRATLIADEPVLCTAILTVASRYAWFEGTPASSRAHEIHSLLFKQAQQSIHQSLWGIENDAALESRILCTIESIVLRLLGHAVNLGDEISLVEGLSKTRDAQPRAYSNVRRRARVRDLLIPLTWEISFRLGRSSFLKLPSPSSTSVDEYAGDSVFSPLLSSRAELYRLCRLIENTLYASVSSTKDIIVSDRHPEMVSSLAEIMTDWWNKFQRLSGPLALRKTIEIQYHNVWTYLHAVAFQAVIERLRGFSSREPSIEHFERTYRPQGLSIVEILRSERSRRDLQLAEEIAKAGVHVLELSLDLDREGYLRFIPFTTMTWILTSATLLLKGTGLRAVVDLGTTDLLKRISRALDRAVVDDVHALSHYSASLLFLTQKVQTGAATSRTGRPQNNTDQGAAADASQPVPAAANLPPMNAENLAGTDGSVPEQGTYGAAGGLLDPMFSDNLAEDWANWLSVGFDNMDGSFGFDLYSGFGAADFAPPDMI</sequence>
<dbReference type="EMBL" id="JAJVDC020000074">
    <property type="protein sequence ID" value="KAL1627228.1"/>
    <property type="molecule type" value="Genomic_DNA"/>
</dbReference>
<reference evidence="2 3" key="1">
    <citation type="submission" date="2024-02" db="EMBL/GenBank/DDBJ databases">
        <title>De novo assembly and annotation of 12 fungi associated with fruit tree decline syndrome in Ontario, Canada.</title>
        <authorList>
            <person name="Sulman M."/>
            <person name="Ellouze W."/>
            <person name="Ilyukhin E."/>
        </authorList>
    </citation>
    <scope>NUCLEOTIDE SEQUENCE [LARGE SCALE GENOMIC DNA]</scope>
    <source>
        <strain evidence="2 3">M1-105</strain>
    </source>
</reference>
<evidence type="ECO:0000313" key="3">
    <source>
        <dbReference type="Proteomes" id="UP001521116"/>
    </source>
</evidence>
<feature type="compositionally biased region" description="Low complexity" evidence="1">
    <location>
        <begin position="475"/>
        <end position="487"/>
    </location>
</feature>
<dbReference type="PANTHER" id="PTHR31644:SF2">
    <property type="entry name" value="TRANSCRIPTIONAL ACTIVATOR ARO80-RELATED"/>
    <property type="match status" value="1"/>
</dbReference>